<reference evidence="2" key="1">
    <citation type="submission" date="2021-01" db="EMBL/GenBank/DDBJ databases">
        <authorList>
            <consortium name="Genoscope - CEA"/>
            <person name="William W."/>
        </authorList>
    </citation>
    <scope>NUCLEOTIDE SEQUENCE</scope>
</reference>
<accession>A0A8S1UXU4</accession>
<organism evidence="2 3">
    <name type="scientific">Paramecium octaurelia</name>
    <dbReference type="NCBI Taxonomy" id="43137"/>
    <lineage>
        <taxon>Eukaryota</taxon>
        <taxon>Sar</taxon>
        <taxon>Alveolata</taxon>
        <taxon>Ciliophora</taxon>
        <taxon>Intramacronucleata</taxon>
        <taxon>Oligohymenophorea</taxon>
        <taxon>Peniculida</taxon>
        <taxon>Parameciidae</taxon>
        <taxon>Paramecium</taxon>
    </lineage>
</organism>
<name>A0A8S1UXU4_PAROT</name>
<dbReference type="AlphaFoldDB" id="A0A8S1UXU4"/>
<gene>
    <name evidence="2" type="ORF">POCTA_138.1.T0540160</name>
</gene>
<keyword evidence="1" id="KW-1133">Transmembrane helix</keyword>
<evidence type="ECO:0008006" key="4">
    <source>
        <dbReference type="Google" id="ProtNLM"/>
    </source>
</evidence>
<proteinExistence type="predicted"/>
<protein>
    <recommendedName>
        <fullName evidence="4">Transmembrane protein</fullName>
    </recommendedName>
</protein>
<keyword evidence="1" id="KW-0472">Membrane</keyword>
<feature type="transmembrane region" description="Helical" evidence="1">
    <location>
        <begin position="460"/>
        <end position="482"/>
    </location>
</feature>
<evidence type="ECO:0000313" key="3">
    <source>
        <dbReference type="Proteomes" id="UP000683925"/>
    </source>
</evidence>
<keyword evidence="3" id="KW-1185">Reference proteome</keyword>
<comment type="caution">
    <text evidence="2">The sequence shown here is derived from an EMBL/GenBank/DDBJ whole genome shotgun (WGS) entry which is preliminary data.</text>
</comment>
<dbReference type="OMA" id="CVEYLFT"/>
<keyword evidence="1" id="KW-0812">Transmembrane</keyword>
<dbReference type="OrthoDB" id="294049at2759"/>
<sequence length="547" mass="63520">MFIFIFLIINVQSYRIRQIQNESLQFQIPTERETKLLALYQAKDAKLIVNETMPFCQLKEINLIFETKTQHFENIVTMVHIRDGVIFITSDYLLYLMKFNYQNFNGEFAKLAWKADFKELGLDTLAEMPQLLYCSTSNLGILFQTRGAILFSVQQMEQKAQKLQIRDLIEIKQRKERGVTKEYENYIFSCVGQDGLDLYKIIGNELHFIDQISNTRFKDLAILKIDNTIYLVLLDEQQQSISVYQMDAVRIKISLKLQHKLQLSNLEFIAIDNYKSNIFVVYEYHHKYICVEYLFTEKELTQLNSFETFSKIKDVDVSEQFAILQGQNKHHIMFVTKFDGLQISHVPQYTLLGAIDIDFFYLTNIDLSMSHLMDQNDFSIENFFFGTSKSGLFYTKFKIQDPYIICNPLSNQSSSEQHYQIIQNESVIIQTNFQNNLIVQRQTNITILAFDDDENSYSNIIIYLGIPIGLAILLLGICFWFISKNQEIEKLETEITAIKTKKNSGLAVAVEFTTPQIIQIINSPNIPSPFSNTERTNVNSNLANADG</sequence>
<dbReference type="Proteomes" id="UP000683925">
    <property type="component" value="Unassembled WGS sequence"/>
</dbReference>
<evidence type="ECO:0000313" key="2">
    <source>
        <dbReference type="EMBL" id="CAD8169840.1"/>
    </source>
</evidence>
<evidence type="ECO:0000256" key="1">
    <source>
        <dbReference type="SAM" id="Phobius"/>
    </source>
</evidence>
<dbReference type="EMBL" id="CAJJDP010000054">
    <property type="protein sequence ID" value="CAD8169840.1"/>
    <property type="molecule type" value="Genomic_DNA"/>
</dbReference>